<evidence type="ECO:0000256" key="1">
    <source>
        <dbReference type="SAM" id="MobiDB-lite"/>
    </source>
</evidence>
<feature type="region of interest" description="Disordered" evidence="1">
    <location>
        <begin position="109"/>
        <end position="132"/>
    </location>
</feature>
<name>A0A645FTK1_9ZZZZ</name>
<dbReference type="EMBL" id="VSSQ01064999">
    <property type="protein sequence ID" value="MPN17797.1"/>
    <property type="molecule type" value="Genomic_DNA"/>
</dbReference>
<dbReference type="AlphaFoldDB" id="A0A645FTK1"/>
<comment type="caution">
    <text evidence="2">The sequence shown here is derived from an EMBL/GenBank/DDBJ whole genome shotgun (WGS) entry which is preliminary data.</text>
</comment>
<gene>
    <name evidence="2" type="ORF">SDC9_165152</name>
</gene>
<accession>A0A645FTK1</accession>
<proteinExistence type="predicted"/>
<organism evidence="2">
    <name type="scientific">bioreactor metagenome</name>
    <dbReference type="NCBI Taxonomy" id="1076179"/>
    <lineage>
        <taxon>unclassified sequences</taxon>
        <taxon>metagenomes</taxon>
        <taxon>ecological metagenomes</taxon>
    </lineage>
</organism>
<sequence>MLDFFREYRNHAGNLKEGVADGFVKQRMTADFVAGVAHGGDVGAVLARRIRGKKESCGNGMTVQNLQNPIRTDVEPLIGRGPAADIGFHVKSEYCTDFAHNLQFSCDRKNSKRENQFSRANGNAKPFRRRRL</sequence>
<protein>
    <submittedName>
        <fullName evidence="2">Uncharacterized protein</fullName>
    </submittedName>
</protein>
<evidence type="ECO:0000313" key="2">
    <source>
        <dbReference type="EMBL" id="MPN17797.1"/>
    </source>
</evidence>
<reference evidence="2" key="1">
    <citation type="submission" date="2019-08" db="EMBL/GenBank/DDBJ databases">
        <authorList>
            <person name="Kucharzyk K."/>
            <person name="Murdoch R.W."/>
            <person name="Higgins S."/>
            <person name="Loffler F."/>
        </authorList>
    </citation>
    <scope>NUCLEOTIDE SEQUENCE</scope>
</reference>